<name>A0A3M0KRQ3_HIRRU</name>
<dbReference type="Proteomes" id="UP000269221">
    <property type="component" value="Unassembled WGS sequence"/>
</dbReference>
<reference evidence="1 2" key="1">
    <citation type="submission" date="2018-07" db="EMBL/GenBank/DDBJ databases">
        <title>A high quality draft genome assembly of the barn swallow (H. rustica rustica).</title>
        <authorList>
            <person name="Formenti G."/>
            <person name="Chiara M."/>
            <person name="Poveda L."/>
            <person name="Francoijs K.-J."/>
            <person name="Bonisoli-Alquati A."/>
            <person name="Canova L."/>
            <person name="Gianfranceschi L."/>
            <person name="Horner D.S."/>
            <person name="Saino N."/>
        </authorList>
    </citation>
    <scope>NUCLEOTIDE SEQUENCE [LARGE SCALE GENOMIC DNA]</scope>
    <source>
        <strain evidence="1">Chelidonia</strain>
        <tissue evidence="1">Blood</tissue>
    </source>
</reference>
<accession>A0A3M0KRQ3</accession>
<comment type="caution">
    <text evidence="1">The sequence shown here is derived from an EMBL/GenBank/DDBJ whole genome shotgun (WGS) entry which is preliminary data.</text>
</comment>
<keyword evidence="2" id="KW-1185">Reference proteome</keyword>
<dbReference type="EMBL" id="QRBI01000104">
    <property type="protein sequence ID" value="RMC15969.1"/>
    <property type="molecule type" value="Genomic_DNA"/>
</dbReference>
<sequence>MVETVRVPYETDCSRHDIQTTYRYVLILARIELIFLTVAGKDGYRTCPEYCQYLDLSRSCMEISGCFTISRYVLGLDTRSSVKIFDSADPTTEPSGMATCEWPPPPGCNPIHQHSSVSAIKPVFYSANSGLDLSSQFLQENAAGDGIKGFTKVQVNDGNSP</sequence>
<proteinExistence type="predicted"/>
<gene>
    <name evidence="1" type="ORF">DUI87_08176</name>
</gene>
<dbReference type="AlphaFoldDB" id="A0A3M0KRQ3"/>
<protein>
    <submittedName>
        <fullName evidence="1">Uncharacterized protein</fullName>
    </submittedName>
</protein>
<evidence type="ECO:0000313" key="1">
    <source>
        <dbReference type="EMBL" id="RMC15969.1"/>
    </source>
</evidence>
<organism evidence="1 2">
    <name type="scientific">Hirundo rustica rustica</name>
    <dbReference type="NCBI Taxonomy" id="333673"/>
    <lineage>
        <taxon>Eukaryota</taxon>
        <taxon>Metazoa</taxon>
        <taxon>Chordata</taxon>
        <taxon>Craniata</taxon>
        <taxon>Vertebrata</taxon>
        <taxon>Euteleostomi</taxon>
        <taxon>Archelosauria</taxon>
        <taxon>Archosauria</taxon>
        <taxon>Dinosauria</taxon>
        <taxon>Saurischia</taxon>
        <taxon>Theropoda</taxon>
        <taxon>Coelurosauria</taxon>
        <taxon>Aves</taxon>
        <taxon>Neognathae</taxon>
        <taxon>Neoaves</taxon>
        <taxon>Telluraves</taxon>
        <taxon>Australaves</taxon>
        <taxon>Passeriformes</taxon>
        <taxon>Sylvioidea</taxon>
        <taxon>Hirundinidae</taxon>
        <taxon>Hirundo</taxon>
    </lineage>
</organism>
<evidence type="ECO:0000313" key="2">
    <source>
        <dbReference type="Proteomes" id="UP000269221"/>
    </source>
</evidence>